<evidence type="ECO:0000259" key="1">
    <source>
        <dbReference type="SMART" id="SM00471"/>
    </source>
</evidence>
<dbReference type="InterPro" id="IPR006674">
    <property type="entry name" value="HD_domain"/>
</dbReference>
<comment type="caution">
    <text evidence="2">The sequence shown here is derived from an EMBL/GenBank/DDBJ whole genome shotgun (WGS) entry which is preliminary data.</text>
</comment>
<dbReference type="PANTHER" id="PTHR33594:SF1">
    <property type="entry name" value="HD_PDEASE DOMAIN-CONTAINING PROTEIN"/>
    <property type="match status" value="1"/>
</dbReference>
<dbReference type="Gene3D" id="1.10.3210.50">
    <property type="match status" value="1"/>
</dbReference>
<dbReference type="CDD" id="cd00077">
    <property type="entry name" value="HDc"/>
    <property type="match status" value="1"/>
</dbReference>
<dbReference type="SMART" id="SM00471">
    <property type="entry name" value="HDc"/>
    <property type="match status" value="1"/>
</dbReference>
<name>M0HN02_HALEO</name>
<dbReference type="SUPFAM" id="SSF109604">
    <property type="entry name" value="HD-domain/PDEase-like"/>
    <property type="match status" value="1"/>
</dbReference>
<dbReference type="AlphaFoldDB" id="M0HN02"/>
<dbReference type="RefSeq" id="WP_008323900.1">
    <property type="nucleotide sequence ID" value="NZ_AOLK01000015.1"/>
</dbReference>
<sequence length="214" mass="23852">MTFLDGISNAEVFREIEREMRAWIGDDSSGHDLDHAWRVFNVGVKISEQEDADIEVVGAAVLTHDIHRSMGEEGEYTPPEDSLSAVRSVLEATAFPDKKIPDVLHCVAVHEEYEFDGGENPAETTEALVLQDADNLDAIGAVGIARNFAFTGVVGNRLWAPDTDEYSGLGHFDDKLLHLKDEMNTEAARAVAEERHAFLVEFAERFTEEWYGEQ</sequence>
<dbReference type="PANTHER" id="PTHR33594">
    <property type="entry name" value="SUPERFAMILY HYDROLASE, PUTATIVE (AFU_ORTHOLOGUE AFUA_1G03035)-RELATED"/>
    <property type="match status" value="1"/>
</dbReference>
<dbReference type="GO" id="GO:0016787">
    <property type="term" value="F:hydrolase activity"/>
    <property type="evidence" value="ECO:0007669"/>
    <property type="project" value="UniProtKB-KW"/>
</dbReference>
<dbReference type="PATRIC" id="fig|1230453.4.peg.1702"/>
<dbReference type="STRING" id="1230453.C453_08723"/>
<dbReference type="EMBL" id="AOLK01000015">
    <property type="protein sequence ID" value="ELZ85886.1"/>
    <property type="molecule type" value="Genomic_DNA"/>
</dbReference>
<evidence type="ECO:0000313" key="2">
    <source>
        <dbReference type="EMBL" id="ELZ85886.1"/>
    </source>
</evidence>
<dbReference type="Proteomes" id="UP000011612">
    <property type="component" value="Unassembled WGS sequence"/>
</dbReference>
<dbReference type="OrthoDB" id="17914at2157"/>
<gene>
    <name evidence="2" type="ORF">C453_08723</name>
</gene>
<protein>
    <submittedName>
        <fullName evidence="2">Metal dependent phosphohydrolase</fullName>
    </submittedName>
</protein>
<proteinExistence type="predicted"/>
<keyword evidence="2" id="KW-0378">Hydrolase</keyword>
<keyword evidence="3" id="KW-1185">Reference proteome</keyword>
<dbReference type="Pfam" id="PF01966">
    <property type="entry name" value="HD"/>
    <property type="match status" value="1"/>
</dbReference>
<evidence type="ECO:0000313" key="3">
    <source>
        <dbReference type="Proteomes" id="UP000011612"/>
    </source>
</evidence>
<accession>M0HN02</accession>
<organism evidence="2 3">
    <name type="scientific">Haloferax elongans ATCC BAA-1513</name>
    <dbReference type="NCBI Taxonomy" id="1230453"/>
    <lineage>
        <taxon>Archaea</taxon>
        <taxon>Methanobacteriati</taxon>
        <taxon>Methanobacteriota</taxon>
        <taxon>Stenosarchaea group</taxon>
        <taxon>Halobacteria</taxon>
        <taxon>Halobacteriales</taxon>
        <taxon>Haloferacaceae</taxon>
        <taxon>Haloferax</taxon>
    </lineage>
</organism>
<reference evidence="2 3" key="1">
    <citation type="journal article" date="2014" name="PLoS Genet.">
        <title>Phylogenetically driven sequencing of extremely halophilic archaea reveals strategies for static and dynamic osmo-response.</title>
        <authorList>
            <person name="Becker E.A."/>
            <person name="Seitzer P.M."/>
            <person name="Tritt A."/>
            <person name="Larsen D."/>
            <person name="Krusor M."/>
            <person name="Yao A.I."/>
            <person name="Wu D."/>
            <person name="Madern D."/>
            <person name="Eisen J.A."/>
            <person name="Darling A.E."/>
            <person name="Facciotti M.T."/>
        </authorList>
    </citation>
    <scope>NUCLEOTIDE SEQUENCE [LARGE SCALE GENOMIC DNA]</scope>
    <source>
        <strain evidence="2 3">ATCC BAA-1513</strain>
    </source>
</reference>
<dbReference type="InterPro" id="IPR003607">
    <property type="entry name" value="HD/PDEase_dom"/>
</dbReference>
<feature type="domain" description="HD/PDEase" evidence="1">
    <location>
        <begin position="28"/>
        <end position="148"/>
    </location>
</feature>